<dbReference type="InterPro" id="IPR052980">
    <property type="entry name" value="Crinkler_effector"/>
</dbReference>
<feature type="domain" description="Retrotransposon hot spot protein N-terminal" evidence="2">
    <location>
        <begin position="229"/>
        <end position="354"/>
    </location>
</feature>
<dbReference type="NCBIfam" id="TIGR01631">
    <property type="entry name" value="Trypano_RHS"/>
    <property type="match status" value="1"/>
</dbReference>
<dbReference type="InterPro" id="IPR046836">
    <property type="entry name" value="RHS_C"/>
</dbReference>
<dbReference type="VEuPathDB" id="TriTrypDB:TcIL3000_0_53200"/>
<dbReference type="InterPro" id="IPR056000">
    <property type="entry name" value="DUF7578"/>
</dbReference>
<evidence type="ECO:0000259" key="3">
    <source>
        <dbReference type="Pfam" id="PF24466"/>
    </source>
</evidence>
<accession>F9WBU1</accession>
<feature type="domain" description="DUF7578" evidence="3">
    <location>
        <begin position="99"/>
        <end position="158"/>
    </location>
</feature>
<dbReference type="Proteomes" id="UP000000702">
    <property type="component" value="Unassembled WGS sequence"/>
</dbReference>
<organism evidence="4 5">
    <name type="scientific">Trypanosoma congolense (strain IL3000)</name>
    <dbReference type="NCBI Taxonomy" id="1068625"/>
    <lineage>
        <taxon>Eukaryota</taxon>
        <taxon>Discoba</taxon>
        <taxon>Euglenozoa</taxon>
        <taxon>Kinetoplastea</taxon>
        <taxon>Metakinetoplastina</taxon>
        <taxon>Trypanosomatida</taxon>
        <taxon>Trypanosomatidae</taxon>
        <taxon>Trypanosoma</taxon>
        <taxon>Nannomonas</taxon>
    </lineage>
</organism>
<reference evidence="4 5" key="2">
    <citation type="journal article" date="2012" name="Proc. Natl. Acad. Sci. U.S.A.">
        <title>Antigenic diversity is generated by distinct evolutionary mechanisms in African trypanosome species.</title>
        <authorList>
            <person name="Jackson A.P."/>
            <person name="Berry A."/>
            <person name="Aslett M."/>
            <person name="Allison H.C."/>
            <person name="Burton P."/>
            <person name="Vavrova-Anderson J."/>
            <person name="Brown R."/>
            <person name="Browne H."/>
            <person name="Corton N."/>
            <person name="Hauser H."/>
            <person name="Gamble J."/>
            <person name="Gilderthorp R."/>
            <person name="Marcello L."/>
            <person name="McQuillan J."/>
            <person name="Otto T.D."/>
            <person name="Quail M.A."/>
            <person name="Sanders M.J."/>
            <person name="van Tonder A."/>
            <person name="Ginger M.L."/>
            <person name="Field M.C."/>
            <person name="Barry J.D."/>
            <person name="Hertz-Fowler C."/>
            <person name="Berriman M."/>
        </authorList>
    </citation>
    <scope>NUCLEOTIDE SEQUENCE [LARGE SCALE GENOMIC DNA]</scope>
    <source>
        <strain evidence="4 5">IL3000</strain>
    </source>
</reference>
<keyword evidence="5" id="KW-1185">Reference proteome</keyword>
<dbReference type="Pfam" id="PF20445">
    <property type="entry name" value="RHS_N"/>
    <property type="match status" value="1"/>
</dbReference>
<evidence type="ECO:0000313" key="4">
    <source>
        <dbReference type="EMBL" id="CCD14727.1"/>
    </source>
</evidence>
<evidence type="ECO:0000313" key="5">
    <source>
        <dbReference type="Proteomes" id="UP000000702"/>
    </source>
</evidence>
<reference evidence="5" key="1">
    <citation type="submission" date="2011-07" db="EMBL/GenBank/DDBJ databases">
        <title>Divergent evolution of antigenic variation in African trypanosomes.</title>
        <authorList>
            <person name="Jackson A.P."/>
            <person name="Berry A."/>
            <person name="Allison H.C."/>
            <person name="Burton P."/>
            <person name="Anderson J."/>
            <person name="Aslett M."/>
            <person name="Brown R."/>
            <person name="Corton N."/>
            <person name="Harris D."/>
            <person name="Hauser H."/>
            <person name="Gamble J."/>
            <person name="Gilderthorp R."/>
            <person name="McQuillan J."/>
            <person name="Quail M.A."/>
            <person name="Sanders M."/>
            <person name="Van Tonder A."/>
            <person name="Ginger M.L."/>
            <person name="Donelson J.E."/>
            <person name="Field M.C."/>
            <person name="Barry J.D."/>
            <person name="Berriman M."/>
            <person name="Hertz-Fowler C."/>
        </authorList>
    </citation>
    <scope>NUCLEOTIDE SEQUENCE [LARGE SCALE GENOMIC DNA]</scope>
    <source>
        <strain evidence="5">IL3000</strain>
    </source>
</reference>
<dbReference type="InterPro" id="IPR046835">
    <property type="entry name" value="RHS_N"/>
</dbReference>
<protein>
    <submittedName>
        <fullName evidence="4">WGS project CAEQ00000000 data, annotated contig 2145</fullName>
    </submittedName>
</protein>
<comment type="caution">
    <text evidence="4">The sequence shown here is derived from an EMBL/GenBank/DDBJ whole genome shotgun (WGS) entry which is preliminary data.</text>
</comment>
<dbReference type="AlphaFoldDB" id="F9WBU1"/>
<dbReference type="Pfam" id="PF07999">
    <property type="entry name" value="RHSP"/>
    <property type="match status" value="1"/>
</dbReference>
<feature type="domain" description="Retrotransposon hot spot protein,C-terminal" evidence="1">
    <location>
        <begin position="363"/>
        <end position="612"/>
    </location>
</feature>
<dbReference type="PANTHER" id="PTHR33129:SF3">
    <property type="entry name" value="HOT SPOT (RHS) PROTEIN, PUTATIVE-RELATED"/>
    <property type="match status" value="1"/>
</dbReference>
<dbReference type="InterPro" id="IPR006518">
    <property type="entry name" value="Trypano_RHS"/>
</dbReference>
<dbReference type="Pfam" id="PF24466">
    <property type="entry name" value="DUF7578"/>
    <property type="match status" value="1"/>
</dbReference>
<gene>
    <name evidence="4" type="ORF">TCIL3000_0_53200</name>
</gene>
<evidence type="ECO:0000259" key="2">
    <source>
        <dbReference type="Pfam" id="PF20445"/>
    </source>
</evidence>
<proteinExistence type="predicted"/>
<evidence type="ECO:0000259" key="1">
    <source>
        <dbReference type="Pfam" id="PF07999"/>
    </source>
</evidence>
<sequence length="637" mass="72627">MVPLPECLCHCSPLPVFVPLLTRPPFYFLNSLIVRIALKARHKHKRVILKETMRPVRASAEMERTRVAATSHEVVAQPSVRWTLDNVVEDVLMEDCGGLGDMGLHDFLMEHFEEDFGTLDVSMCAFIHNPGACIGDDRSREEVTDLEPYKELLGKYELYKTMREGVDSLHDMRIFSLRHWESAAAANEVEGIDDSLRGKLNAALLIARRNEERMMVGNASSGVEIDGAYDAVVNARWSYVVRSGEYGEGTLGMGVLDVAPREQVHLWSEAQANVIPDPWDPWEGDEVPGVKGKLVMAVLSSQKGWPYMLFSADDVRKERVQSLTEYNAVCDAYIRKEDLRVWHIVKKNIDDWSSGVGIFLPFLLIGTRGIGKSCGTGSLLLYQLLHSPLERLEVVAYFVSGKAYIFHRKERRVVYYRKQSAAMGKIKGMTRRGICGYIIFDTGKESIGAGDLVGRWGIILISSPNEKKYQKIIPQRPHALQIYICCYEDVELKAALVWERHWQLEKKLIKLEDVNLENDWKVLKERIGMIGPLPRYVLANKAAYEKRLKDVKSALGLISHDIGRYSELLCNPHKWHENGTTHKLMKVTRRRVHGKSMCWDEPISTYVWKELQRRAFTAPLTEDVIRRVLFSEQAQSD</sequence>
<name>F9WBU1_TRYCI</name>
<dbReference type="EMBL" id="CAEQ01001625">
    <property type="protein sequence ID" value="CCD14727.1"/>
    <property type="molecule type" value="Genomic_DNA"/>
</dbReference>
<dbReference type="PANTHER" id="PTHR33129">
    <property type="entry name" value="PROTEIN KINASE DOMAIN-CONTAINING PROTEIN-RELATED"/>
    <property type="match status" value="1"/>
</dbReference>